<accession>A0AAJ2JV24</accession>
<evidence type="ECO:0000313" key="2">
    <source>
        <dbReference type="Proteomes" id="UP001250538"/>
    </source>
</evidence>
<dbReference type="Proteomes" id="UP001250538">
    <property type="component" value="Unassembled WGS sequence"/>
</dbReference>
<dbReference type="InterPro" id="IPR046117">
    <property type="entry name" value="DUF6054"/>
</dbReference>
<proteinExistence type="predicted"/>
<dbReference type="EMBL" id="JAVYAA010000001">
    <property type="protein sequence ID" value="MDT8974678.1"/>
    <property type="molecule type" value="Genomic_DNA"/>
</dbReference>
<dbReference type="Pfam" id="PF19524">
    <property type="entry name" value="DUF6054"/>
    <property type="match status" value="1"/>
</dbReference>
<gene>
    <name evidence="1" type="ORF">RQP50_00310</name>
</gene>
<sequence length="109" mass="12354">MSKRSFNVSITPYRALELVMNQQNADLVHEEYHPLGEGKEIGTQVYEKYYFRSKNRAALIVMIDNLRGVTNVRVVATGSSEGLIFNFDWGAADDFASSVESILEEYIID</sequence>
<reference evidence="2" key="1">
    <citation type="submission" date="2023-09" db="EMBL/GenBank/DDBJ databases">
        <title>Paenibacillus sp. chi10 Genome sequencing and assembly.</title>
        <authorList>
            <person name="Kim I."/>
        </authorList>
    </citation>
    <scope>NUCLEOTIDE SEQUENCE [LARGE SCALE GENOMIC DNA]</scope>
    <source>
        <strain evidence="2">chi10</strain>
    </source>
</reference>
<evidence type="ECO:0000313" key="1">
    <source>
        <dbReference type="EMBL" id="MDT8974678.1"/>
    </source>
</evidence>
<comment type="caution">
    <text evidence="1">The sequence shown here is derived from an EMBL/GenBank/DDBJ whole genome shotgun (WGS) entry which is preliminary data.</text>
</comment>
<dbReference type="AlphaFoldDB" id="A0AAJ2JV24"/>
<name>A0AAJ2JV24_9BACL</name>
<keyword evidence="2" id="KW-1185">Reference proteome</keyword>
<organism evidence="1 2">
    <name type="scientific">Paenibacillus suaedae</name>
    <dbReference type="NCBI Taxonomy" id="3077233"/>
    <lineage>
        <taxon>Bacteria</taxon>
        <taxon>Bacillati</taxon>
        <taxon>Bacillota</taxon>
        <taxon>Bacilli</taxon>
        <taxon>Bacillales</taxon>
        <taxon>Paenibacillaceae</taxon>
        <taxon>Paenibacillus</taxon>
    </lineage>
</organism>
<protein>
    <submittedName>
        <fullName evidence="1">DUF6054 family protein</fullName>
    </submittedName>
</protein>
<dbReference type="RefSeq" id="WP_072727564.1">
    <property type="nucleotide sequence ID" value="NZ_JAVYAA010000001.1"/>
</dbReference>